<dbReference type="AlphaFoldDB" id="A0A9P0K786"/>
<dbReference type="OrthoDB" id="6759260at2759"/>
<dbReference type="Proteomes" id="UP001152888">
    <property type="component" value="Unassembled WGS sequence"/>
</dbReference>
<evidence type="ECO:0000313" key="2">
    <source>
        <dbReference type="Proteomes" id="UP001152888"/>
    </source>
</evidence>
<reference evidence="1" key="1">
    <citation type="submission" date="2022-03" db="EMBL/GenBank/DDBJ databases">
        <authorList>
            <person name="Sayadi A."/>
        </authorList>
    </citation>
    <scope>NUCLEOTIDE SEQUENCE</scope>
</reference>
<dbReference type="PANTHER" id="PTHR34239:SF2">
    <property type="entry name" value="TRANSPOSABLE ELEMENT P TRANSPOSASE_THAP9 CONSERVED DOMAIN-CONTAINING PROTEIN"/>
    <property type="match status" value="1"/>
</dbReference>
<keyword evidence="2" id="KW-1185">Reference proteome</keyword>
<comment type="caution">
    <text evidence="1">The sequence shown here is derived from an EMBL/GenBank/DDBJ whole genome shotgun (WGS) entry which is preliminary data.</text>
</comment>
<name>A0A9P0K786_ACAOB</name>
<organism evidence="1 2">
    <name type="scientific">Acanthoscelides obtectus</name>
    <name type="common">Bean weevil</name>
    <name type="synonym">Bruchus obtectus</name>
    <dbReference type="NCBI Taxonomy" id="200917"/>
    <lineage>
        <taxon>Eukaryota</taxon>
        <taxon>Metazoa</taxon>
        <taxon>Ecdysozoa</taxon>
        <taxon>Arthropoda</taxon>
        <taxon>Hexapoda</taxon>
        <taxon>Insecta</taxon>
        <taxon>Pterygota</taxon>
        <taxon>Neoptera</taxon>
        <taxon>Endopterygota</taxon>
        <taxon>Coleoptera</taxon>
        <taxon>Polyphaga</taxon>
        <taxon>Cucujiformia</taxon>
        <taxon>Chrysomeloidea</taxon>
        <taxon>Chrysomelidae</taxon>
        <taxon>Bruchinae</taxon>
        <taxon>Bruchini</taxon>
        <taxon>Acanthoscelides</taxon>
    </lineage>
</organism>
<dbReference type="PANTHER" id="PTHR34239">
    <property type="entry name" value="APPLE DOMAIN-CONTAINING PROTEIN"/>
    <property type="match status" value="1"/>
</dbReference>
<evidence type="ECO:0000313" key="1">
    <source>
        <dbReference type="EMBL" id="CAH1969169.1"/>
    </source>
</evidence>
<gene>
    <name evidence="1" type="ORF">ACAOBT_LOCUS8277</name>
</gene>
<protein>
    <submittedName>
        <fullName evidence="1">Uncharacterized protein</fullName>
    </submittedName>
</protein>
<sequence>MRKVTGELPRRNQLVAVVPFSGEFFEKLSDAGRLLSDVHHTLSVSRKELAILNLNKEWKETLIDSPVDEWLFGEDLEERLKAAKSLQFSSKQLKIKSIQLSTGSQTRWTISPRSQQSESQQSGFQQAVQLSVQLPGGISSTGSIQEYEEIPQVLELPVDIKILLKKLVEEVQNQPEADNSEEPPQKIRARCLLCGRAKNRVTTMKCDSCNNFVCKEHSKKYIKCVTCCNVMLADEFFVCLVSSL</sequence>
<accession>A0A9P0K786</accession>
<proteinExistence type="predicted"/>
<dbReference type="EMBL" id="CAKOFQ010006761">
    <property type="protein sequence ID" value="CAH1969169.1"/>
    <property type="molecule type" value="Genomic_DNA"/>
</dbReference>